<name>A0ACB9W0A3_CHAAC</name>
<reference evidence="1" key="1">
    <citation type="submission" date="2022-05" db="EMBL/GenBank/DDBJ databases">
        <title>Chromosome-level genome of Chaenocephalus aceratus.</title>
        <authorList>
            <person name="Park H."/>
        </authorList>
    </citation>
    <scope>NUCLEOTIDE SEQUENCE</scope>
    <source>
        <strain evidence="1">KU_202001</strain>
    </source>
</reference>
<evidence type="ECO:0000313" key="1">
    <source>
        <dbReference type="EMBL" id="KAI4805966.1"/>
    </source>
</evidence>
<keyword evidence="2" id="KW-1185">Reference proteome</keyword>
<feature type="non-terminal residue" evidence="1">
    <location>
        <position position="670"/>
    </location>
</feature>
<gene>
    <name evidence="1" type="ORF">KUCAC02_010558</name>
</gene>
<evidence type="ECO:0000313" key="2">
    <source>
        <dbReference type="Proteomes" id="UP001057452"/>
    </source>
</evidence>
<dbReference type="Proteomes" id="UP001057452">
    <property type="component" value="Chromosome 21"/>
</dbReference>
<accession>A0ACB9W0A3</accession>
<proteinExistence type="predicted"/>
<sequence>MATRWGICSAGKISHDFTVALRTLAPENHKIVAVAARDVKHAEEFAKKHNIPRVYGSYDELAKDPDIDVVYIGTIHPYHLATGKLFMKSKKNVLIEKPLAMNLREVQELISAAQDNSVFLMEAIWTRFFPVTVEVRRLLEQGEVGDVQMVRADLGAPLTHIPRLAERKLGGGALLDLGIYCLQFIFTVFNGERPESIQATGHCIDTGVDGTAVLVLKFSGNRLAICTCSITMMLTCDAVITGTKGTIKIPDHMWCPTSLEVNGKEMQFPLPEASMPLNFTNSTGLRYEAEEVRQCLLKGLKESPGMPWAHSSRIAEVLDEARRQLGVTYDQDNIQYLLYDVNPPEGFNLRRDVYIRMASLVKTLRKEGDDWVLVLPPWGRLYHWQSSNIHQMRIPWGEFFSLTSLQVNVPVVEFEEFIAENGGPFIDQVLVLQNYAEGWTDGKWEEKVDERPCIDKLMYSKDKQGYYRGWFWGYEETRARNVTCISAQGHASIMSPVLQKNITATSVMLDRAETLLHDHYAGKDYWDTRRSMVFAKHLRVIGDDFRAKYLNSSDDRDFTIYSEDWTRMKAKLGSAKGGPYLGVHLRRKDFIWGHREDVPSLKGAVKKIRSLMKKHKLEKVFVATDADEEESKELRRLLPDMVRFEPSTEDLELFKDGGVAIIDQWICAHA</sequence>
<dbReference type="EMBL" id="CM043805">
    <property type="protein sequence ID" value="KAI4805966.1"/>
    <property type="molecule type" value="Genomic_DNA"/>
</dbReference>
<comment type="caution">
    <text evidence="1">The sequence shown here is derived from an EMBL/GenBank/DDBJ whole genome shotgun (WGS) entry which is preliminary data.</text>
</comment>
<organism evidence="1 2">
    <name type="scientific">Chaenocephalus aceratus</name>
    <name type="common">Blackfin icefish</name>
    <name type="synonym">Chaenichthys aceratus</name>
    <dbReference type="NCBI Taxonomy" id="36190"/>
    <lineage>
        <taxon>Eukaryota</taxon>
        <taxon>Metazoa</taxon>
        <taxon>Chordata</taxon>
        <taxon>Craniata</taxon>
        <taxon>Vertebrata</taxon>
        <taxon>Euteleostomi</taxon>
        <taxon>Actinopterygii</taxon>
        <taxon>Neopterygii</taxon>
        <taxon>Teleostei</taxon>
        <taxon>Neoteleostei</taxon>
        <taxon>Acanthomorphata</taxon>
        <taxon>Eupercaria</taxon>
        <taxon>Perciformes</taxon>
        <taxon>Notothenioidei</taxon>
        <taxon>Channichthyidae</taxon>
        <taxon>Chaenocephalus</taxon>
    </lineage>
</organism>
<protein>
    <submittedName>
        <fullName evidence="1">Uncharacterized protein</fullName>
    </submittedName>
</protein>